<dbReference type="EMBL" id="ML977505">
    <property type="protein sequence ID" value="KAF2129996.1"/>
    <property type="molecule type" value="Genomic_DNA"/>
</dbReference>
<keyword evidence="2" id="KW-1185">Reference proteome</keyword>
<dbReference type="Proteomes" id="UP000799771">
    <property type="component" value="Unassembled WGS sequence"/>
</dbReference>
<dbReference type="GeneID" id="54403107"/>
<organism evidence="1 2">
    <name type="scientific">Dothidotthia symphoricarpi CBS 119687</name>
    <dbReference type="NCBI Taxonomy" id="1392245"/>
    <lineage>
        <taxon>Eukaryota</taxon>
        <taxon>Fungi</taxon>
        <taxon>Dikarya</taxon>
        <taxon>Ascomycota</taxon>
        <taxon>Pezizomycotina</taxon>
        <taxon>Dothideomycetes</taxon>
        <taxon>Pleosporomycetidae</taxon>
        <taxon>Pleosporales</taxon>
        <taxon>Dothidotthiaceae</taxon>
        <taxon>Dothidotthia</taxon>
    </lineage>
</organism>
<evidence type="ECO:0000313" key="2">
    <source>
        <dbReference type="Proteomes" id="UP000799771"/>
    </source>
</evidence>
<accession>A0A6A6AEK6</accession>
<name>A0A6A6AEK6_9PLEO</name>
<protein>
    <submittedName>
        <fullName evidence="1">Uncharacterized protein</fullName>
    </submittedName>
</protein>
<dbReference type="AlphaFoldDB" id="A0A6A6AEK6"/>
<dbReference type="OrthoDB" id="3440281at2759"/>
<reference evidence="1" key="1">
    <citation type="journal article" date="2020" name="Stud. Mycol.">
        <title>101 Dothideomycetes genomes: a test case for predicting lifestyles and emergence of pathogens.</title>
        <authorList>
            <person name="Haridas S."/>
            <person name="Albert R."/>
            <person name="Binder M."/>
            <person name="Bloem J."/>
            <person name="Labutti K."/>
            <person name="Salamov A."/>
            <person name="Andreopoulos B."/>
            <person name="Baker S."/>
            <person name="Barry K."/>
            <person name="Bills G."/>
            <person name="Bluhm B."/>
            <person name="Cannon C."/>
            <person name="Castanera R."/>
            <person name="Culley D."/>
            <person name="Daum C."/>
            <person name="Ezra D."/>
            <person name="Gonzalez J."/>
            <person name="Henrissat B."/>
            <person name="Kuo A."/>
            <person name="Liang C."/>
            <person name="Lipzen A."/>
            <person name="Lutzoni F."/>
            <person name="Magnuson J."/>
            <person name="Mondo S."/>
            <person name="Nolan M."/>
            <person name="Ohm R."/>
            <person name="Pangilinan J."/>
            <person name="Park H.-J."/>
            <person name="Ramirez L."/>
            <person name="Alfaro M."/>
            <person name="Sun H."/>
            <person name="Tritt A."/>
            <person name="Yoshinaga Y."/>
            <person name="Zwiers L.-H."/>
            <person name="Turgeon B."/>
            <person name="Goodwin S."/>
            <person name="Spatafora J."/>
            <person name="Crous P."/>
            <person name="Grigoriev I."/>
        </authorList>
    </citation>
    <scope>NUCLEOTIDE SEQUENCE</scope>
    <source>
        <strain evidence="1">CBS 119687</strain>
    </source>
</reference>
<evidence type="ECO:0000313" key="1">
    <source>
        <dbReference type="EMBL" id="KAF2129996.1"/>
    </source>
</evidence>
<gene>
    <name evidence="1" type="ORF">P153DRAFT_228893</name>
</gene>
<proteinExistence type="predicted"/>
<sequence>MASSSDVNKAFTDGFNEAFELYRTNRLDECAAKARELLSDTAIPRYHRMKTFILLGSILANWDEANRCRILAEGQWHIVRRLHPEGADATVDGYMRELRESLDELGAVLQDDEDPFGFGVGSADDEVVDEQDASVEEARTEMEDLNIDIDAPTHSFTTVEAPEEAKMEVDKEP</sequence>
<dbReference type="RefSeq" id="XP_033524383.1">
    <property type="nucleotide sequence ID" value="XM_033662675.1"/>
</dbReference>